<keyword evidence="5" id="KW-0378">Hydrolase</keyword>
<comment type="similarity">
    <text evidence="2">Belongs to the peptidase U48 family.</text>
</comment>
<evidence type="ECO:0000256" key="2">
    <source>
        <dbReference type="ARBA" id="ARBA00006897"/>
    </source>
</evidence>
<protein>
    <recommendedName>
        <fullName evidence="10">intramembrane prenyl-peptidase Rce1</fullName>
        <ecNumber evidence="10">3.4.26.1</ecNumber>
    </recommendedName>
</protein>
<evidence type="ECO:0000256" key="10">
    <source>
        <dbReference type="ARBA" id="ARBA00049729"/>
    </source>
</evidence>
<keyword evidence="7 11" id="KW-1133">Transmembrane helix</keyword>
<evidence type="ECO:0000256" key="11">
    <source>
        <dbReference type="SAM" id="Phobius"/>
    </source>
</evidence>
<evidence type="ECO:0000256" key="3">
    <source>
        <dbReference type="ARBA" id="ARBA00022670"/>
    </source>
</evidence>
<evidence type="ECO:0000256" key="4">
    <source>
        <dbReference type="ARBA" id="ARBA00022692"/>
    </source>
</evidence>
<evidence type="ECO:0000313" key="14">
    <source>
        <dbReference type="Proteomes" id="UP001214603"/>
    </source>
</evidence>
<comment type="catalytic activity">
    <reaction evidence="9">
        <text>Hydrolyzes the peptide bond -P2-(S-farnesyl or geranylgeranyl)C-P1'-P2'-P3'-COOH where P1' and P2' are amino acids with aliphatic sidechains and P3' is any C-terminal residue.</text>
        <dbReference type="EC" id="3.4.26.1"/>
    </reaction>
</comment>
<feature type="domain" description="CAAX prenyl protease 2/Lysostaphin resistance protein A-like" evidence="12">
    <location>
        <begin position="161"/>
        <end position="216"/>
    </location>
</feature>
<keyword evidence="3 13" id="KW-0645">Protease</keyword>
<gene>
    <name evidence="13" type="primary">RCE1</name>
    <name evidence="13" type="ORF">MOBT1_000852</name>
</gene>
<dbReference type="PANTHER" id="PTHR13046:SF0">
    <property type="entry name" value="CAAX PRENYL PROTEASE 2"/>
    <property type="match status" value="1"/>
</dbReference>
<evidence type="ECO:0000313" key="13">
    <source>
        <dbReference type="EMBL" id="WFD02171.1"/>
    </source>
</evidence>
<organism evidence="13 14">
    <name type="scientific">Malassezia obtusa</name>
    <dbReference type="NCBI Taxonomy" id="76774"/>
    <lineage>
        <taxon>Eukaryota</taxon>
        <taxon>Fungi</taxon>
        <taxon>Dikarya</taxon>
        <taxon>Basidiomycota</taxon>
        <taxon>Ustilaginomycotina</taxon>
        <taxon>Malasseziomycetes</taxon>
        <taxon>Malasseziales</taxon>
        <taxon>Malasseziaceae</taxon>
        <taxon>Malassezia</taxon>
    </lineage>
</organism>
<keyword evidence="8 11" id="KW-0472">Membrane</keyword>
<evidence type="ECO:0000256" key="7">
    <source>
        <dbReference type="ARBA" id="ARBA00022989"/>
    </source>
</evidence>
<evidence type="ECO:0000256" key="5">
    <source>
        <dbReference type="ARBA" id="ARBA00022801"/>
    </source>
</evidence>
<dbReference type="Pfam" id="PF02517">
    <property type="entry name" value="Rce1-like"/>
    <property type="match status" value="1"/>
</dbReference>
<evidence type="ECO:0000256" key="6">
    <source>
        <dbReference type="ARBA" id="ARBA00022824"/>
    </source>
</evidence>
<dbReference type="EC" id="3.4.26.1" evidence="10"/>
<proteinExistence type="inferred from homology"/>
<dbReference type="GO" id="GO:0005789">
    <property type="term" value="C:endoplasmic reticulum membrane"/>
    <property type="evidence" value="ECO:0007669"/>
    <property type="project" value="UniProtKB-SubCell"/>
</dbReference>
<feature type="transmembrane region" description="Helical" evidence="11">
    <location>
        <begin position="113"/>
        <end position="136"/>
    </location>
</feature>
<dbReference type="InterPro" id="IPR003675">
    <property type="entry name" value="Rce1/LyrA-like_dom"/>
</dbReference>
<reference evidence="13" key="1">
    <citation type="submission" date="2023-03" db="EMBL/GenBank/DDBJ databases">
        <title>Mating type loci evolution in Malassezia.</title>
        <authorList>
            <person name="Coelho M.A."/>
        </authorList>
    </citation>
    <scope>NUCLEOTIDE SEQUENCE</scope>
    <source>
        <strain evidence="13">CBS 7876</strain>
    </source>
</reference>
<dbReference type="EMBL" id="CP119934">
    <property type="protein sequence ID" value="WFD02171.1"/>
    <property type="molecule type" value="Genomic_DNA"/>
</dbReference>
<dbReference type="GO" id="GO:0004222">
    <property type="term" value="F:metalloendopeptidase activity"/>
    <property type="evidence" value="ECO:0007669"/>
    <property type="project" value="InterPro"/>
</dbReference>
<comment type="subcellular location">
    <subcellularLocation>
        <location evidence="1">Endoplasmic reticulum membrane</location>
        <topology evidence="1">Multi-pass membrane protein</topology>
    </subcellularLocation>
</comment>
<sequence length="240" mass="26518">MMRSLPFWACTGYTVLYVGSIYVIPKIYRWFVPEKEPRRPRSRNDPNVILERLGSVSISAALNMACTAAVVQSSGIVTSKGIVAAVDTLQYMGLPLLRLSFLTSNLLPFTPDLFTYGMQLGAVVGGALLLTGLAYLGTLYSDYLERSLPGQRYFQPPASRLEVLRNFVVAPATEELVFRSCMLATIRFSGVPVSKRTMIFTTPLYFGLAHLHHGFDVYRQGGKTVEALRRASLSACMSQS</sequence>
<keyword evidence="4 11" id="KW-0812">Transmembrane</keyword>
<evidence type="ECO:0000259" key="12">
    <source>
        <dbReference type="Pfam" id="PF02517"/>
    </source>
</evidence>
<dbReference type="AlphaFoldDB" id="A0AAF0DYX6"/>
<dbReference type="Proteomes" id="UP001214603">
    <property type="component" value="Chromosome 1"/>
</dbReference>
<dbReference type="PANTHER" id="PTHR13046">
    <property type="entry name" value="PROTEASE U48 CAAX PRENYL PROTEASE RCE1"/>
    <property type="match status" value="1"/>
</dbReference>
<dbReference type="InterPro" id="IPR039731">
    <property type="entry name" value="Rce1"/>
</dbReference>
<evidence type="ECO:0000256" key="8">
    <source>
        <dbReference type="ARBA" id="ARBA00023136"/>
    </source>
</evidence>
<name>A0AAF0DYX6_9BASI</name>
<evidence type="ECO:0000256" key="1">
    <source>
        <dbReference type="ARBA" id="ARBA00004477"/>
    </source>
</evidence>
<keyword evidence="14" id="KW-1185">Reference proteome</keyword>
<keyword evidence="6" id="KW-0256">Endoplasmic reticulum</keyword>
<dbReference type="GO" id="GO:0071586">
    <property type="term" value="P:CAAX-box protein processing"/>
    <property type="evidence" value="ECO:0007669"/>
    <property type="project" value="InterPro"/>
</dbReference>
<evidence type="ECO:0000256" key="9">
    <source>
        <dbReference type="ARBA" id="ARBA00047280"/>
    </source>
</evidence>
<accession>A0AAF0DYX6</accession>
<feature type="transmembrane region" description="Helical" evidence="11">
    <location>
        <begin position="6"/>
        <end position="28"/>
    </location>
</feature>